<name>A0A6P2C7L6_9ACTN</name>
<dbReference type="AlphaFoldDB" id="A0A6P2C7L6"/>
<reference evidence="2 3" key="1">
    <citation type="submission" date="2018-11" db="EMBL/GenBank/DDBJ databases">
        <title>Trebonia kvetii gen.nov., sp.nov., a novel acidophilic actinobacterium, and proposal of the new actinobacterial family Treboniaceae fam. nov.</title>
        <authorList>
            <person name="Rapoport D."/>
            <person name="Sagova-Mareckova M."/>
            <person name="Sedlacek I."/>
            <person name="Provaznik J."/>
            <person name="Kralova S."/>
            <person name="Pavlinic D."/>
            <person name="Benes V."/>
            <person name="Kopecky J."/>
        </authorList>
    </citation>
    <scope>NUCLEOTIDE SEQUENCE [LARGE SCALE GENOMIC DNA]</scope>
    <source>
        <strain evidence="2 3">15Tr583</strain>
    </source>
</reference>
<protein>
    <submittedName>
        <fullName evidence="2">Integrase</fullName>
    </submittedName>
</protein>
<keyword evidence="1" id="KW-0233">DNA recombination</keyword>
<dbReference type="Gene3D" id="1.10.443.10">
    <property type="entry name" value="Intergrase catalytic core"/>
    <property type="match status" value="1"/>
</dbReference>
<accession>A0A6P2C7L6</accession>
<dbReference type="SUPFAM" id="SSF56349">
    <property type="entry name" value="DNA breaking-rejoining enzymes"/>
    <property type="match status" value="1"/>
</dbReference>
<organism evidence="2 3">
    <name type="scientific">Trebonia kvetii</name>
    <dbReference type="NCBI Taxonomy" id="2480626"/>
    <lineage>
        <taxon>Bacteria</taxon>
        <taxon>Bacillati</taxon>
        <taxon>Actinomycetota</taxon>
        <taxon>Actinomycetes</taxon>
        <taxon>Streptosporangiales</taxon>
        <taxon>Treboniaceae</taxon>
        <taxon>Trebonia</taxon>
    </lineage>
</organism>
<dbReference type="GO" id="GO:0006310">
    <property type="term" value="P:DNA recombination"/>
    <property type="evidence" value="ECO:0007669"/>
    <property type="project" value="UniProtKB-KW"/>
</dbReference>
<proteinExistence type="predicted"/>
<dbReference type="EMBL" id="RPFW01000001">
    <property type="protein sequence ID" value="TVZ07394.1"/>
    <property type="molecule type" value="Genomic_DNA"/>
</dbReference>
<gene>
    <name evidence="2" type="ORF">EAS64_02370</name>
</gene>
<keyword evidence="3" id="KW-1185">Reference proteome</keyword>
<sequence length="446" mass="50490">MLLTFLWGRGKAWTDATSRDLEDYEHWRRFADGNPSRVGGDKWDRELTAFAHLYRWAVKEENRYVARNPVAMKQFRGRDGGMATVPAARAKDARRSNVHWLTPRTWRLWTDVGLRGHGRDGVPVAGWAGRLEDRNVAFVRLLVSSGLRRSEGGSLLTFEVPEVRLGAGRYYRGKVMAGPTRSKKNRVFYAAADAIGDIAAYVESSRAWAVREAQRKGRYEMMPGAQVVTGITRGADPVVNWRRLDGTSGKTRLREMTVEERSVLLTEGTHGLEPLWLWLNERGLPFAVHSWENVFREASNRCERVLTPPRRAGLDPHQVYAPKATIHSARHSYALYMLVVLNVLMDQRYGLTEEERREYRMLYGDPWFMVQQLLGHASRETTVSRYLAPVADLSLRSMLAGEKEPIAAPMPELDDVFARVARESEGIQDVGLNVADIGQSVAGVAW</sequence>
<comment type="caution">
    <text evidence="2">The sequence shown here is derived from an EMBL/GenBank/DDBJ whole genome shotgun (WGS) entry which is preliminary data.</text>
</comment>
<dbReference type="OrthoDB" id="4020134at2"/>
<dbReference type="InterPro" id="IPR011010">
    <property type="entry name" value="DNA_brk_join_enz"/>
</dbReference>
<evidence type="ECO:0000313" key="2">
    <source>
        <dbReference type="EMBL" id="TVZ07394.1"/>
    </source>
</evidence>
<evidence type="ECO:0000313" key="3">
    <source>
        <dbReference type="Proteomes" id="UP000460272"/>
    </source>
</evidence>
<dbReference type="Proteomes" id="UP000460272">
    <property type="component" value="Unassembled WGS sequence"/>
</dbReference>
<evidence type="ECO:0000256" key="1">
    <source>
        <dbReference type="ARBA" id="ARBA00023172"/>
    </source>
</evidence>
<dbReference type="GO" id="GO:0003677">
    <property type="term" value="F:DNA binding"/>
    <property type="evidence" value="ECO:0007669"/>
    <property type="project" value="InterPro"/>
</dbReference>
<dbReference type="InterPro" id="IPR013762">
    <property type="entry name" value="Integrase-like_cat_sf"/>
</dbReference>
<dbReference type="GO" id="GO:0015074">
    <property type="term" value="P:DNA integration"/>
    <property type="evidence" value="ECO:0007669"/>
    <property type="project" value="InterPro"/>
</dbReference>